<reference evidence="3" key="1">
    <citation type="submission" date="2022-11" db="UniProtKB">
        <authorList>
            <consortium name="WormBaseParasite"/>
        </authorList>
    </citation>
    <scope>IDENTIFICATION</scope>
</reference>
<proteinExistence type="predicted"/>
<name>A0A914PXB4_9BILA</name>
<evidence type="ECO:0000313" key="2">
    <source>
        <dbReference type="Proteomes" id="UP000887578"/>
    </source>
</evidence>
<evidence type="ECO:0000313" key="3">
    <source>
        <dbReference type="WBParaSite" id="PDA_v2.g2346.t1"/>
    </source>
</evidence>
<dbReference type="WBParaSite" id="PDA_v2.g2346.t1">
    <property type="protein sequence ID" value="PDA_v2.g2346.t1"/>
    <property type="gene ID" value="PDA_v2.g2346"/>
</dbReference>
<keyword evidence="2" id="KW-1185">Reference proteome</keyword>
<feature type="region of interest" description="Disordered" evidence="1">
    <location>
        <begin position="54"/>
        <end position="78"/>
    </location>
</feature>
<accession>A0A914PXB4</accession>
<sequence>MESPCTDGLPKSTTLLLSSLVTHGEMYYMFINTRDDLELELDPLQMVLQTPMALTSPTTPAGSAAEVEDASARDPPPHDAFRLPVFNVSTTLERYALAIAALAHDHQLLSQAEQKDASADLLEPSGLLKLIGTYFKKDIASIDRLVASSHDLPSVDEMNEKRRAIKQIAQMILIIETTHENDYFV</sequence>
<protein>
    <submittedName>
        <fullName evidence="3">Rubisco LSMT substrate-binding domain-containing protein</fullName>
    </submittedName>
</protein>
<organism evidence="2 3">
    <name type="scientific">Panagrolaimus davidi</name>
    <dbReference type="NCBI Taxonomy" id="227884"/>
    <lineage>
        <taxon>Eukaryota</taxon>
        <taxon>Metazoa</taxon>
        <taxon>Ecdysozoa</taxon>
        <taxon>Nematoda</taxon>
        <taxon>Chromadorea</taxon>
        <taxon>Rhabditida</taxon>
        <taxon>Tylenchina</taxon>
        <taxon>Panagrolaimomorpha</taxon>
        <taxon>Panagrolaimoidea</taxon>
        <taxon>Panagrolaimidae</taxon>
        <taxon>Panagrolaimus</taxon>
    </lineage>
</organism>
<dbReference type="Proteomes" id="UP000887578">
    <property type="component" value="Unplaced"/>
</dbReference>
<evidence type="ECO:0000256" key="1">
    <source>
        <dbReference type="SAM" id="MobiDB-lite"/>
    </source>
</evidence>
<dbReference type="AlphaFoldDB" id="A0A914PXB4"/>